<evidence type="ECO:0000259" key="8">
    <source>
        <dbReference type="Pfam" id="PF00501"/>
    </source>
</evidence>
<gene>
    <name evidence="10" type="ORF">GCM10023337_09950</name>
</gene>
<dbReference type="RefSeq" id="WP_345370072.1">
    <property type="nucleotide sequence ID" value="NZ_BAABKD010000008.1"/>
</dbReference>
<evidence type="ECO:0000256" key="7">
    <source>
        <dbReference type="ARBA" id="ARBA00042773"/>
    </source>
</evidence>
<dbReference type="SUPFAM" id="SSF56801">
    <property type="entry name" value="Acetyl-CoA synthetase-like"/>
    <property type="match status" value="1"/>
</dbReference>
<evidence type="ECO:0000256" key="6">
    <source>
        <dbReference type="ARBA" id="ARBA00039545"/>
    </source>
</evidence>
<dbReference type="InterPro" id="IPR050237">
    <property type="entry name" value="ATP-dep_AMP-bd_enzyme"/>
</dbReference>
<dbReference type="Gene3D" id="3.30.300.30">
    <property type="match status" value="1"/>
</dbReference>
<evidence type="ECO:0000313" key="10">
    <source>
        <dbReference type="EMBL" id="GAA5088396.1"/>
    </source>
</evidence>
<evidence type="ECO:0000256" key="1">
    <source>
        <dbReference type="ARBA" id="ARBA00004170"/>
    </source>
</evidence>
<keyword evidence="11" id="KW-1185">Reference proteome</keyword>
<feature type="domain" description="AMP-binding enzyme C-terminal" evidence="9">
    <location>
        <begin position="469"/>
        <end position="543"/>
    </location>
</feature>
<dbReference type="Gene3D" id="3.40.50.12780">
    <property type="entry name" value="N-terminal domain of ligase-like"/>
    <property type="match status" value="1"/>
</dbReference>
<comment type="caution">
    <text evidence="10">The sequence shown here is derived from an EMBL/GenBank/DDBJ whole genome shotgun (WGS) entry which is preliminary data.</text>
</comment>
<dbReference type="PANTHER" id="PTHR43767">
    <property type="entry name" value="LONG-CHAIN-FATTY-ACID--COA LIGASE"/>
    <property type="match status" value="1"/>
</dbReference>
<keyword evidence="3" id="KW-0436">Ligase</keyword>
<protein>
    <recommendedName>
        <fullName evidence="6">Long-chain-fatty-acid--CoA ligase</fullName>
        <ecNumber evidence="5">6.2.1.3</ecNumber>
    </recommendedName>
    <alternativeName>
        <fullName evidence="7">Long-chain acyl-CoA synthetase</fullName>
    </alternativeName>
</protein>
<dbReference type="InterPro" id="IPR045851">
    <property type="entry name" value="AMP-bd_C_sf"/>
</dbReference>
<dbReference type="EMBL" id="BAABKD010000008">
    <property type="protein sequence ID" value="GAA5088396.1"/>
    <property type="molecule type" value="Genomic_DNA"/>
</dbReference>
<dbReference type="InterPro" id="IPR000873">
    <property type="entry name" value="AMP-dep_synth/lig_dom"/>
</dbReference>
<organism evidence="10 11">
    <name type="scientific">Paenalcaligenes hermetiae</name>
    <dbReference type="NCBI Taxonomy" id="1157987"/>
    <lineage>
        <taxon>Bacteria</taxon>
        <taxon>Pseudomonadati</taxon>
        <taxon>Pseudomonadota</taxon>
        <taxon>Betaproteobacteria</taxon>
        <taxon>Burkholderiales</taxon>
        <taxon>Alcaligenaceae</taxon>
        <taxon>Paenalcaligenes</taxon>
    </lineage>
</organism>
<dbReference type="EC" id="6.2.1.3" evidence="5"/>
<evidence type="ECO:0000256" key="3">
    <source>
        <dbReference type="ARBA" id="ARBA00022598"/>
    </source>
</evidence>
<keyword evidence="4" id="KW-0472">Membrane</keyword>
<dbReference type="InterPro" id="IPR042099">
    <property type="entry name" value="ANL_N_sf"/>
</dbReference>
<evidence type="ECO:0000256" key="5">
    <source>
        <dbReference type="ARBA" id="ARBA00026121"/>
    </source>
</evidence>
<reference evidence="11" key="1">
    <citation type="journal article" date="2019" name="Int. J. Syst. Evol. Microbiol.">
        <title>The Global Catalogue of Microorganisms (GCM) 10K type strain sequencing project: providing services to taxonomists for standard genome sequencing and annotation.</title>
        <authorList>
            <consortium name="The Broad Institute Genomics Platform"/>
            <consortium name="The Broad Institute Genome Sequencing Center for Infectious Disease"/>
            <person name="Wu L."/>
            <person name="Ma J."/>
        </authorList>
    </citation>
    <scope>NUCLEOTIDE SEQUENCE [LARGE SCALE GENOMIC DNA]</scope>
    <source>
        <strain evidence="11">JCM 18423</strain>
    </source>
</reference>
<dbReference type="InterPro" id="IPR020845">
    <property type="entry name" value="AMP-binding_CS"/>
</dbReference>
<evidence type="ECO:0000256" key="2">
    <source>
        <dbReference type="ARBA" id="ARBA00005005"/>
    </source>
</evidence>
<evidence type="ECO:0000313" key="11">
    <source>
        <dbReference type="Proteomes" id="UP001500227"/>
    </source>
</evidence>
<name>A0ABP9LZ54_9BURK</name>
<dbReference type="Pfam" id="PF13193">
    <property type="entry name" value="AMP-binding_C"/>
    <property type="match status" value="1"/>
</dbReference>
<proteinExistence type="predicted"/>
<evidence type="ECO:0000259" key="9">
    <source>
        <dbReference type="Pfam" id="PF13193"/>
    </source>
</evidence>
<dbReference type="PANTHER" id="PTHR43767:SF8">
    <property type="entry name" value="LONG-CHAIN-FATTY-ACID--COA LIGASE"/>
    <property type="match status" value="1"/>
</dbReference>
<sequence>MEKIWLKSYPEDVPETISTSGYTSLVDVLEQSCERFAKQTAYVSLGREMSYAELNRQSSYFANWLRLQGFKKGDAVLLMMPNILQYMVCMFGVLKAGCVMVNCNPLYKPRELEYQLNDSRAKAIVVAENFAHVLEKVKHRPYLQSVVVTGVGDLLGAVKGGLTNFVLRRVKKAVPKWELPGHVRLKQALRLGSRQSYQPVNIQQEDLAFLQYTGGTTGVPKSAMLSHGNMLANLMQAYVWVRAVVRDGKECVITALPLYHIFALTANCMLFIKLGARNVLIPDARDIPALIKTMNKEKMTGFTGVNTLFNALLNHPDFAKVNFSSLRLVLGGGMAVQKAVSERWEKVTGLPLVQAYGLTETSPAVTINPFDGRHVEGSIGLPLPSTELVIRDDSGQDMGVGEVGEICVRGPQVTSGYWQKPEETAQVFYADGFLRTGDIGYIDANGFVFLVDRKKDIILVSGFNVYPNEIEEVVAMHPGVQEVAAVGVPDERTGEAVKLFVQRKDPNLTERELIKYCRQHLTGYKIPHYVEFRDELPKSNVGKILRKALR</sequence>
<feature type="domain" description="AMP-dependent synthetase/ligase" evidence="8">
    <location>
        <begin position="29"/>
        <end position="418"/>
    </location>
</feature>
<dbReference type="InterPro" id="IPR025110">
    <property type="entry name" value="AMP-bd_C"/>
</dbReference>
<comment type="pathway">
    <text evidence="2">Lipid metabolism; fatty acid beta-oxidation.</text>
</comment>
<dbReference type="Proteomes" id="UP001500227">
    <property type="component" value="Unassembled WGS sequence"/>
</dbReference>
<dbReference type="PROSITE" id="PS00455">
    <property type="entry name" value="AMP_BINDING"/>
    <property type="match status" value="1"/>
</dbReference>
<accession>A0ABP9LZ54</accession>
<evidence type="ECO:0000256" key="4">
    <source>
        <dbReference type="ARBA" id="ARBA00023136"/>
    </source>
</evidence>
<dbReference type="Pfam" id="PF00501">
    <property type="entry name" value="AMP-binding"/>
    <property type="match status" value="1"/>
</dbReference>
<dbReference type="CDD" id="cd05936">
    <property type="entry name" value="FC-FACS_FadD_like"/>
    <property type="match status" value="1"/>
</dbReference>
<comment type="subcellular location">
    <subcellularLocation>
        <location evidence="1">Membrane</location>
        <topology evidence="1">Peripheral membrane protein</topology>
    </subcellularLocation>
</comment>